<reference evidence="10" key="1">
    <citation type="journal article" date="2020" name="mSystems">
        <title>Genome- and Community-Level Interaction Insights into Carbon Utilization and Element Cycling Functions of Hydrothermarchaeota in Hydrothermal Sediment.</title>
        <authorList>
            <person name="Zhou Z."/>
            <person name="Liu Y."/>
            <person name="Xu W."/>
            <person name="Pan J."/>
            <person name="Luo Z.H."/>
            <person name="Li M."/>
        </authorList>
    </citation>
    <scope>NUCLEOTIDE SEQUENCE [LARGE SCALE GENOMIC DNA]</scope>
    <source>
        <strain evidence="10">SpSt-774</strain>
    </source>
</reference>
<dbReference type="SMART" id="SM00278">
    <property type="entry name" value="HhH1"/>
    <property type="match status" value="2"/>
</dbReference>
<dbReference type="SUPFAM" id="SSF47781">
    <property type="entry name" value="RuvA domain 2-like"/>
    <property type="match status" value="1"/>
</dbReference>
<dbReference type="NCBIfam" id="TIGR00194">
    <property type="entry name" value="uvrC"/>
    <property type="match status" value="1"/>
</dbReference>
<feature type="domain" description="UVR" evidence="7">
    <location>
        <begin position="200"/>
        <end position="235"/>
    </location>
</feature>
<protein>
    <recommendedName>
        <fullName evidence="6">UvrABC system protein C</fullName>
        <shortName evidence="6">Protein UvrC</shortName>
    </recommendedName>
    <alternativeName>
        <fullName evidence="6">Excinuclease ABC subunit C</fullName>
    </alternativeName>
</protein>
<dbReference type="InterPro" id="IPR050066">
    <property type="entry name" value="UvrABC_protein_C"/>
</dbReference>
<dbReference type="FunFam" id="3.40.1440.10:FF:000001">
    <property type="entry name" value="UvrABC system protein C"/>
    <property type="match status" value="1"/>
</dbReference>
<dbReference type="AlphaFoldDB" id="A0A7C4TGF8"/>
<dbReference type="SMART" id="SM00465">
    <property type="entry name" value="GIYc"/>
    <property type="match status" value="1"/>
</dbReference>
<dbReference type="PROSITE" id="PS50151">
    <property type="entry name" value="UVR"/>
    <property type="match status" value="1"/>
</dbReference>
<dbReference type="InterPro" id="IPR035901">
    <property type="entry name" value="GIY-YIG_endonuc_sf"/>
</dbReference>
<evidence type="ECO:0000313" key="10">
    <source>
        <dbReference type="EMBL" id="HGV96841.1"/>
    </source>
</evidence>
<dbReference type="InterPro" id="IPR000305">
    <property type="entry name" value="GIY-YIG_endonuc"/>
</dbReference>
<dbReference type="InterPro" id="IPR047296">
    <property type="entry name" value="GIY-YIG_UvrC_Cho"/>
</dbReference>
<accession>A0A7C4TGF8</accession>
<dbReference type="CDD" id="cd10434">
    <property type="entry name" value="GIY-YIG_UvrC_Cho"/>
    <property type="match status" value="1"/>
</dbReference>
<dbReference type="PANTHER" id="PTHR30562">
    <property type="entry name" value="UVRC/OXIDOREDUCTASE"/>
    <property type="match status" value="1"/>
</dbReference>
<evidence type="ECO:0000259" key="7">
    <source>
        <dbReference type="PROSITE" id="PS50151"/>
    </source>
</evidence>
<dbReference type="Gene3D" id="3.30.420.340">
    <property type="entry name" value="UvrC, RNAse H endonuclease domain"/>
    <property type="match status" value="1"/>
</dbReference>
<gene>
    <name evidence="6 10" type="primary">uvrC</name>
    <name evidence="10" type="ORF">ENV60_00890</name>
</gene>
<comment type="function">
    <text evidence="6">The UvrABC repair system catalyzes the recognition and processing of DNA lesions. UvrC both incises the 5' and 3' sides of the lesion. The N-terminal half is responsible for the 3' incision and the C-terminal half is responsible for the 5' incision.</text>
</comment>
<keyword evidence="1 6" id="KW-0963">Cytoplasm</keyword>
<dbReference type="Pfam" id="PF08459">
    <property type="entry name" value="UvrC_RNaseH_dom"/>
    <property type="match status" value="1"/>
</dbReference>
<dbReference type="PROSITE" id="PS50165">
    <property type="entry name" value="UVRC"/>
    <property type="match status" value="1"/>
</dbReference>
<evidence type="ECO:0000256" key="2">
    <source>
        <dbReference type="ARBA" id="ARBA00022763"/>
    </source>
</evidence>
<keyword evidence="6" id="KW-0742">SOS response</keyword>
<keyword evidence="4 6" id="KW-0267">Excision nuclease</keyword>
<dbReference type="GO" id="GO:0009381">
    <property type="term" value="F:excinuclease ABC activity"/>
    <property type="evidence" value="ECO:0007669"/>
    <property type="project" value="UniProtKB-UniRule"/>
</dbReference>
<dbReference type="Pfam" id="PF14520">
    <property type="entry name" value="HHH_5"/>
    <property type="match status" value="1"/>
</dbReference>
<dbReference type="PROSITE" id="PS50164">
    <property type="entry name" value="GIY_YIG"/>
    <property type="match status" value="1"/>
</dbReference>
<dbReference type="Gene3D" id="1.10.150.20">
    <property type="entry name" value="5' to 3' exonuclease, C-terminal subdomain"/>
    <property type="match status" value="1"/>
</dbReference>
<evidence type="ECO:0000256" key="6">
    <source>
        <dbReference type="HAMAP-Rule" id="MF_00203"/>
    </source>
</evidence>
<dbReference type="GO" id="GO:0006289">
    <property type="term" value="P:nucleotide-excision repair"/>
    <property type="evidence" value="ECO:0007669"/>
    <property type="project" value="UniProtKB-UniRule"/>
</dbReference>
<keyword evidence="2 6" id="KW-0227">DNA damage</keyword>
<dbReference type="InterPro" id="IPR004791">
    <property type="entry name" value="UvrC"/>
</dbReference>
<dbReference type="InterPro" id="IPR038476">
    <property type="entry name" value="UvrC_RNase_H_dom_sf"/>
</dbReference>
<dbReference type="PANTHER" id="PTHR30562:SF1">
    <property type="entry name" value="UVRABC SYSTEM PROTEIN C"/>
    <property type="match status" value="1"/>
</dbReference>
<keyword evidence="5 6" id="KW-0234">DNA repair</keyword>
<organism evidence="10">
    <name type="scientific">candidate division WOR-3 bacterium</name>
    <dbReference type="NCBI Taxonomy" id="2052148"/>
    <lineage>
        <taxon>Bacteria</taxon>
        <taxon>Bacteria division WOR-3</taxon>
    </lineage>
</organism>
<dbReference type="EMBL" id="DTGZ01000015">
    <property type="protein sequence ID" value="HGV96841.1"/>
    <property type="molecule type" value="Genomic_DNA"/>
</dbReference>
<dbReference type="InterPro" id="IPR001943">
    <property type="entry name" value="UVR_dom"/>
</dbReference>
<feature type="domain" description="UvrC family homology region profile" evidence="9">
    <location>
        <begin position="265"/>
        <end position="472"/>
    </location>
</feature>
<sequence>MEEIIKEKIEQSPAAPGVYIFKNLKNKPIYIGKAGNLKNRLSSYLGNPDLRIKSIIKNSSDIDIIITNSDTEALTLEESLIKLHKPKYNIRLKDDKKFPYLKITIQEEYPRIIFTRDLKPDGSLIFGPYTSARALRQTRDALCKIFKIASCNKDFTKPLVRACLLSSIGRCSAPCVRKISQKDYQELVKKAIKFLKGESDEVSRAIEQKMWGYAEKENFEAARILRDELFAIRRITQRQQIVTSDGIGRDIIGIARSGIHCIACLFRIRENRLISKEVYHLKIPKIETNENIISAFIRLIYTHISFLPEEIIVAKEPSEWEIQKKWFEEKGVNMQLNIPQNQEIKNLLQWAEKNAETELAGAVIKRRTPTPIIELQNILQLEKPPRWIEAFDISNLKEKFAVGASVAFYDGKPHKNLYRRYRIKRVSGQNDFAMIKEIVKRRLDDIKSSGKMPDVLLIDGGKAQQNAAVEVIKEIDLPIPVFAIAKRSDQLYYPDGRVVSIPSLSRSVVLLKRIRDEAHRFAIGYHRKVRGREITVSLLDNIPGIGKKRKLILLRHFGSVEMLKRAGEDDIAKVSGIGKRFARVIYEYLHSF</sequence>
<dbReference type="GO" id="GO:0009380">
    <property type="term" value="C:excinuclease repair complex"/>
    <property type="evidence" value="ECO:0007669"/>
    <property type="project" value="InterPro"/>
</dbReference>
<evidence type="ECO:0000256" key="1">
    <source>
        <dbReference type="ARBA" id="ARBA00022490"/>
    </source>
</evidence>
<dbReference type="Pfam" id="PF22920">
    <property type="entry name" value="UvrC_RNaseH"/>
    <property type="match status" value="1"/>
</dbReference>
<comment type="caution">
    <text evidence="10">The sequence shown here is derived from an EMBL/GenBank/DDBJ whole genome shotgun (WGS) entry which is preliminary data.</text>
</comment>
<evidence type="ECO:0000259" key="8">
    <source>
        <dbReference type="PROSITE" id="PS50164"/>
    </source>
</evidence>
<evidence type="ECO:0000259" key="9">
    <source>
        <dbReference type="PROSITE" id="PS50165"/>
    </source>
</evidence>
<evidence type="ECO:0000256" key="5">
    <source>
        <dbReference type="ARBA" id="ARBA00023204"/>
    </source>
</evidence>
<dbReference type="InterPro" id="IPR010994">
    <property type="entry name" value="RuvA_2-like"/>
</dbReference>
<dbReference type="InterPro" id="IPR001162">
    <property type="entry name" value="UvrC_RNase_H_dom"/>
</dbReference>
<name>A0A7C4TGF8_UNCW3</name>
<dbReference type="Gene3D" id="3.40.1440.10">
    <property type="entry name" value="GIY-YIG endonuclease"/>
    <property type="match status" value="1"/>
</dbReference>
<dbReference type="Pfam" id="PF01541">
    <property type="entry name" value="GIY-YIG"/>
    <property type="match status" value="1"/>
</dbReference>
<comment type="similarity">
    <text evidence="6">Belongs to the UvrC family.</text>
</comment>
<evidence type="ECO:0000256" key="4">
    <source>
        <dbReference type="ARBA" id="ARBA00022881"/>
    </source>
</evidence>
<dbReference type="GO" id="GO:0003677">
    <property type="term" value="F:DNA binding"/>
    <property type="evidence" value="ECO:0007669"/>
    <property type="project" value="UniProtKB-UniRule"/>
</dbReference>
<dbReference type="InterPro" id="IPR036876">
    <property type="entry name" value="UVR_dom_sf"/>
</dbReference>
<feature type="domain" description="GIY-YIG" evidence="8">
    <location>
        <begin position="14"/>
        <end position="90"/>
    </location>
</feature>
<evidence type="ECO:0000256" key="3">
    <source>
        <dbReference type="ARBA" id="ARBA00022769"/>
    </source>
</evidence>
<dbReference type="SUPFAM" id="SSF82771">
    <property type="entry name" value="GIY-YIG endonuclease"/>
    <property type="match status" value="1"/>
</dbReference>
<dbReference type="GO" id="GO:0005737">
    <property type="term" value="C:cytoplasm"/>
    <property type="evidence" value="ECO:0007669"/>
    <property type="project" value="UniProtKB-SubCell"/>
</dbReference>
<dbReference type="GO" id="GO:0009432">
    <property type="term" value="P:SOS response"/>
    <property type="evidence" value="ECO:0007669"/>
    <property type="project" value="UniProtKB-UniRule"/>
</dbReference>
<dbReference type="HAMAP" id="MF_00203">
    <property type="entry name" value="UvrC"/>
    <property type="match status" value="1"/>
</dbReference>
<comment type="subcellular location">
    <subcellularLocation>
        <location evidence="6">Cytoplasm</location>
    </subcellularLocation>
</comment>
<keyword evidence="3 6" id="KW-0228">DNA excision</keyword>
<dbReference type="SUPFAM" id="SSF46600">
    <property type="entry name" value="C-terminal UvrC-binding domain of UvrB"/>
    <property type="match status" value="1"/>
</dbReference>
<comment type="subunit">
    <text evidence="6">Interacts with UvrB in an incision complex.</text>
</comment>
<dbReference type="InterPro" id="IPR003583">
    <property type="entry name" value="Hlx-hairpin-Hlx_DNA-bd_motif"/>
</dbReference>
<proteinExistence type="inferred from homology"/>